<evidence type="ECO:0000313" key="3">
    <source>
        <dbReference type="Proteomes" id="UP000504636"/>
    </source>
</evidence>
<feature type="compositionally biased region" description="Polar residues" evidence="1">
    <location>
        <begin position="1"/>
        <end position="14"/>
    </location>
</feature>
<proteinExistence type="predicted"/>
<dbReference type="OrthoDB" id="3231000at2759"/>
<feature type="region of interest" description="Disordered" evidence="1">
    <location>
        <begin position="1"/>
        <end position="21"/>
    </location>
</feature>
<dbReference type="AlphaFoldDB" id="A0A6A6Y1Q0"/>
<dbReference type="RefSeq" id="XP_033569442.1">
    <property type="nucleotide sequence ID" value="XM_033728616.1"/>
</dbReference>
<evidence type="ECO:0000313" key="2">
    <source>
        <dbReference type="EMBL" id="KAF2802478.1"/>
    </source>
</evidence>
<feature type="compositionally biased region" description="Polar residues" evidence="1">
    <location>
        <begin position="286"/>
        <end position="296"/>
    </location>
</feature>
<organism evidence="2">
    <name type="scientific">Mytilinidion resinicola</name>
    <dbReference type="NCBI Taxonomy" id="574789"/>
    <lineage>
        <taxon>Eukaryota</taxon>
        <taxon>Fungi</taxon>
        <taxon>Dikarya</taxon>
        <taxon>Ascomycota</taxon>
        <taxon>Pezizomycotina</taxon>
        <taxon>Dothideomycetes</taxon>
        <taxon>Pleosporomycetidae</taxon>
        <taxon>Mytilinidiales</taxon>
        <taxon>Mytilinidiaceae</taxon>
        <taxon>Mytilinidion</taxon>
    </lineage>
</organism>
<dbReference type="EMBL" id="MU003723">
    <property type="protein sequence ID" value="KAF2802478.1"/>
    <property type="molecule type" value="Genomic_DNA"/>
</dbReference>
<feature type="region of interest" description="Disordered" evidence="1">
    <location>
        <begin position="277"/>
        <end position="296"/>
    </location>
</feature>
<name>A0A6A6Y1Q0_9PEZI</name>
<evidence type="ECO:0000313" key="4">
    <source>
        <dbReference type="RefSeq" id="XP_033569442.1"/>
    </source>
</evidence>
<evidence type="ECO:0000256" key="1">
    <source>
        <dbReference type="SAM" id="MobiDB-lite"/>
    </source>
</evidence>
<dbReference type="GeneID" id="54469509"/>
<reference evidence="4" key="3">
    <citation type="submission" date="2025-04" db="UniProtKB">
        <authorList>
            <consortium name="RefSeq"/>
        </authorList>
    </citation>
    <scope>IDENTIFICATION</scope>
    <source>
        <strain evidence="4">CBS 304.34</strain>
    </source>
</reference>
<reference evidence="2 4" key="1">
    <citation type="journal article" date="2020" name="Stud. Mycol.">
        <title>101 Dothideomycetes genomes: a test case for predicting lifestyles and emergence of pathogens.</title>
        <authorList>
            <person name="Haridas S."/>
            <person name="Albert R."/>
            <person name="Binder M."/>
            <person name="Bloem J."/>
            <person name="Labutti K."/>
            <person name="Salamov A."/>
            <person name="Andreopoulos B."/>
            <person name="Baker S."/>
            <person name="Barry K."/>
            <person name="Bills G."/>
            <person name="Bluhm B."/>
            <person name="Cannon C."/>
            <person name="Castanera R."/>
            <person name="Culley D."/>
            <person name="Daum C."/>
            <person name="Ezra D."/>
            <person name="Gonzalez J."/>
            <person name="Henrissat B."/>
            <person name="Kuo A."/>
            <person name="Liang C."/>
            <person name="Lipzen A."/>
            <person name="Lutzoni F."/>
            <person name="Magnuson J."/>
            <person name="Mondo S."/>
            <person name="Nolan M."/>
            <person name="Ohm R."/>
            <person name="Pangilinan J."/>
            <person name="Park H.-J."/>
            <person name="Ramirez L."/>
            <person name="Alfaro M."/>
            <person name="Sun H."/>
            <person name="Tritt A."/>
            <person name="Yoshinaga Y."/>
            <person name="Zwiers L.-H."/>
            <person name="Turgeon B."/>
            <person name="Goodwin S."/>
            <person name="Spatafora J."/>
            <person name="Crous P."/>
            <person name="Grigoriev I."/>
        </authorList>
    </citation>
    <scope>NUCLEOTIDE SEQUENCE</scope>
    <source>
        <strain evidence="2 4">CBS 304.34</strain>
    </source>
</reference>
<accession>A0A6A6Y1Q0</accession>
<reference evidence="4" key="2">
    <citation type="submission" date="2020-04" db="EMBL/GenBank/DDBJ databases">
        <authorList>
            <consortium name="NCBI Genome Project"/>
        </authorList>
    </citation>
    <scope>NUCLEOTIDE SEQUENCE</scope>
    <source>
        <strain evidence="4">CBS 304.34</strain>
    </source>
</reference>
<dbReference type="Proteomes" id="UP000504636">
    <property type="component" value="Unplaced"/>
</dbReference>
<protein>
    <submittedName>
        <fullName evidence="2 4">Uncharacterized protein</fullName>
    </submittedName>
</protein>
<sequence length="489" mass="55146">MTSATDTIELQNRNGDTDGRNRLTPELYARLVLGFAKHSKHPVYPGKHYTALARLLTSPYQRLSTDAENPTVEETNPNAIYLYDLAVDSGKPERIHTFNTIDEIDHYDEESRRKEQGGRLIFLQGYLAPKWLNHNGSKFEIDPEFYLRHLDFSSSVVARALSNAFSAVLRRDYSRPHDVDDMTEYLKSLGQGKKVVPSDLIVRHFSVFDTHHFAIEQAVTMHVNYDNPGWTALIWLDQGRDLHLSRHGPWRDLQRGNASSLATQPIIQYRKRIALQGGGAPRPPNGQASSGHQLASTYGSSLRPEALDEIFRLAIASESQFLTFVLHEIKRAITDDQIQDLQHVLALVEDHCDHIRENLSSVKSGGHAKWPKAPKKLRATALANKEQLQKDLEYLLVYSEHLVDRCTGGISVMMNEAMFKQSQRAIEQTEATIKLRFAGFLFRASFRCDFFLFNVGEGGERDAFERLGLGCRVCGDVGAVICAVEVRSG</sequence>
<gene>
    <name evidence="2 4" type="ORF">BDZ99DRAFT_576849</name>
</gene>
<keyword evidence="3" id="KW-1185">Reference proteome</keyword>